<dbReference type="SUPFAM" id="SSF52540">
    <property type="entry name" value="P-loop containing nucleoside triphosphate hydrolases"/>
    <property type="match status" value="1"/>
</dbReference>
<dbReference type="GO" id="GO:0003676">
    <property type="term" value="F:nucleic acid binding"/>
    <property type="evidence" value="ECO:0007669"/>
    <property type="project" value="InterPro"/>
</dbReference>
<dbReference type="Gene3D" id="3.40.50.300">
    <property type="entry name" value="P-loop containing nucleotide triphosphate hydrolases"/>
    <property type="match status" value="2"/>
</dbReference>
<evidence type="ECO:0000256" key="4">
    <source>
        <dbReference type="ARBA" id="ARBA00022840"/>
    </source>
</evidence>
<dbReference type="InterPro" id="IPR050474">
    <property type="entry name" value="Hel308_SKI2-like"/>
</dbReference>
<dbReference type="PROSITE" id="PS51192">
    <property type="entry name" value="HELICASE_ATP_BIND_1"/>
    <property type="match status" value="1"/>
</dbReference>
<gene>
    <name evidence="7" type="ORF">ABCR88_13980</name>
</gene>
<accession>A0AAU7X2J6</accession>
<dbReference type="EMBL" id="CP158490">
    <property type="protein sequence ID" value="XBY26888.1"/>
    <property type="molecule type" value="Genomic_DNA"/>
</dbReference>
<feature type="domain" description="Helicase C-terminal" evidence="6">
    <location>
        <begin position="491"/>
        <end position="691"/>
    </location>
</feature>
<dbReference type="PANTHER" id="PTHR47961">
    <property type="entry name" value="DNA POLYMERASE THETA, PUTATIVE (AFU_ORTHOLOGUE AFUA_1G05260)-RELATED"/>
    <property type="match status" value="1"/>
</dbReference>
<keyword evidence="1" id="KW-0547">Nucleotide-binding</keyword>
<evidence type="ECO:0000259" key="6">
    <source>
        <dbReference type="PROSITE" id="PS51194"/>
    </source>
</evidence>
<evidence type="ECO:0000259" key="5">
    <source>
        <dbReference type="PROSITE" id="PS51192"/>
    </source>
</evidence>
<evidence type="ECO:0000313" key="7">
    <source>
        <dbReference type="EMBL" id="XBY26888.1"/>
    </source>
</evidence>
<dbReference type="AlphaFoldDB" id="A0AAU7X2J6"/>
<dbReference type="RefSeq" id="WP_350404741.1">
    <property type="nucleotide sequence ID" value="NZ_CP158490.1"/>
</dbReference>
<dbReference type="SMART" id="SM00490">
    <property type="entry name" value="HELICc"/>
    <property type="match status" value="1"/>
</dbReference>
<dbReference type="GO" id="GO:0004386">
    <property type="term" value="F:helicase activity"/>
    <property type="evidence" value="ECO:0007669"/>
    <property type="project" value="UniProtKB-KW"/>
</dbReference>
<keyword evidence="3 7" id="KW-0347">Helicase</keyword>
<name>A0AAU7X2J6_9PSED</name>
<evidence type="ECO:0000256" key="3">
    <source>
        <dbReference type="ARBA" id="ARBA00022806"/>
    </source>
</evidence>
<dbReference type="GO" id="GO:0016787">
    <property type="term" value="F:hydrolase activity"/>
    <property type="evidence" value="ECO:0007669"/>
    <property type="project" value="UniProtKB-KW"/>
</dbReference>
<dbReference type="PANTHER" id="PTHR47961:SF10">
    <property type="entry name" value="ATP-DEPENDENT DNA HELICASE HEL308"/>
    <property type="match status" value="1"/>
</dbReference>
<dbReference type="InterPro" id="IPR001650">
    <property type="entry name" value="Helicase_C-like"/>
</dbReference>
<feature type="domain" description="Helicase ATP-binding" evidence="5">
    <location>
        <begin position="250"/>
        <end position="419"/>
    </location>
</feature>
<dbReference type="GO" id="GO:0005524">
    <property type="term" value="F:ATP binding"/>
    <property type="evidence" value="ECO:0007669"/>
    <property type="project" value="UniProtKB-KW"/>
</dbReference>
<evidence type="ECO:0000256" key="2">
    <source>
        <dbReference type="ARBA" id="ARBA00022801"/>
    </source>
</evidence>
<dbReference type="Pfam" id="PF00270">
    <property type="entry name" value="DEAD"/>
    <property type="match status" value="1"/>
</dbReference>
<dbReference type="CDD" id="cd17921">
    <property type="entry name" value="DEXHc_Ski2"/>
    <property type="match status" value="1"/>
</dbReference>
<proteinExistence type="predicted"/>
<dbReference type="InterPro" id="IPR011545">
    <property type="entry name" value="DEAD/DEAH_box_helicase_dom"/>
</dbReference>
<keyword evidence="2" id="KW-0378">Hydrolase</keyword>
<keyword evidence="4" id="KW-0067">ATP-binding</keyword>
<dbReference type="PROSITE" id="PS51194">
    <property type="entry name" value="HELICASE_CTER"/>
    <property type="match status" value="1"/>
</dbReference>
<dbReference type="InterPro" id="IPR014001">
    <property type="entry name" value="Helicase_ATP-bd"/>
</dbReference>
<dbReference type="InterPro" id="IPR027417">
    <property type="entry name" value="P-loop_NTPase"/>
</dbReference>
<organism evidence="7">
    <name type="scientific">Pseudomonas sp. W17</name>
    <dbReference type="NCBI Taxonomy" id="3144407"/>
    <lineage>
        <taxon>Bacteria</taxon>
        <taxon>Pseudomonadati</taxon>
        <taxon>Pseudomonadota</taxon>
        <taxon>Gammaproteobacteria</taxon>
        <taxon>Pseudomonadales</taxon>
        <taxon>Pseudomonadaceae</taxon>
        <taxon>Pseudomonas</taxon>
    </lineage>
</organism>
<evidence type="ECO:0000256" key="1">
    <source>
        <dbReference type="ARBA" id="ARBA00022741"/>
    </source>
</evidence>
<reference evidence="7" key="1">
    <citation type="submission" date="2024-06" db="EMBL/GenBank/DDBJ databases">
        <authorList>
            <person name="Wu L."/>
        </authorList>
    </citation>
    <scope>NUCLEOTIDE SEQUENCE</scope>
    <source>
        <strain evidence="7">W17</strain>
    </source>
</reference>
<sequence length="935" mass="103488">MSNLPASVTFLESAASSAAKARGAKPALPTTDPHDVATALKCITAFQVRVDLDALESLDDETTARPLTAAARILQSTAQHLRRMNDPPADADLDDLSFHAALAYAMYGNFPSARAALTDVSTGFLRRSVVFRMVAAFCNPASRTLRFVGRGRFEAFRYAWFRALRSRSKSRRVKWFEAALRRFSKAAMQGSMAEGALLMGGRVAAHQAMRLATINLLEDAPEIPDWFVRNSIKSGTVTLLPPQHVLLVKRRIANHRQNTLLTLPTSTGKTFVAEACMAANFEDSGLCVYVAPYVAVGEQVKDSLQNRLGDNVPFVSMFGGFRSDKLKGACGSEAVVATPERFDGWLRLGKDIERLRTVIFDEIHILENGVRGARVEGLISRLLLLQQSYPKIRIIGLSAVLTEPMKMCSWLRVKQRDLHQIAWRPTARRLAMCLANGDMYWIHGYDALRPSDEDPTYELSKPIKIKLPGAIQPARFPNANEKSAAANLGSIAKDLLIRLGSPGLIVCARKIDTRLLAYQLAADRNPIEDVEVSKIADSIVLNYPYLIHLADCLRHGVAYHNASLPFDVRRKIEMLVRARLLSVVCATTTLAEGADLPFRWTIVGHWLSSMREDGTAMKSMTFRNIAGRCGRAGAFAEGDTILFENLMGPPSLRPGQRNTRRMEEVMFSSNPIESTLGGEWDKLPIQGKQMLEATLSSQLLACISENPEADDIVSDLAESTYAGHTDGGDNVRRILSEAVDQILDNQQAGGAMAVKNSPIRLTEFGKAANLSGFSPDTCRLMVEYLEQLKPGVGAALYSDLLREFHNIPEQSNEVLKKIYSGVKHRNVVTEDNVEDMLGNLLSNMDLRQVFESLRKKTSKASPESVETYFEDFVSFINSVLGSFLPWLLRGLEKLSVFGSEEAAGMIWTQMAREIENVLRSRGDEIEFDDPFLPVE</sequence>
<dbReference type="SMART" id="SM00487">
    <property type="entry name" value="DEXDc"/>
    <property type="match status" value="1"/>
</dbReference>
<protein>
    <submittedName>
        <fullName evidence="7">DEAD/DEAH box helicase</fullName>
    </submittedName>
</protein>